<reference evidence="1" key="1">
    <citation type="journal article" date="2014" name="Nat. Commun.">
        <title>The tobacco genome sequence and its comparison with those of tomato and potato.</title>
        <authorList>
            <person name="Sierro N."/>
            <person name="Battey J.N."/>
            <person name="Ouadi S."/>
            <person name="Bakaher N."/>
            <person name="Bovet L."/>
            <person name="Willig A."/>
            <person name="Goepfert S."/>
            <person name="Peitsch M.C."/>
            <person name="Ivanov N.V."/>
        </authorList>
    </citation>
    <scope>NUCLEOTIDE SEQUENCE [LARGE SCALE GENOMIC DNA]</scope>
</reference>
<evidence type="ECO:0000313" key="1">
    <source>
        <dbReference type="Proteomes" id="UP000790787"/>
    </source>
</evidence>
<protein>
    <submittedName>
        <fullName evidence="2">Uncharacterized protein LOC142182199</fullName>
    </submittedName>
</protein>
<gene>
    <name evidence="2" type="primary">LOC142182199</name>
</gene>
<proteinExistence type="predicted"/>
<dbReference type="RefSeq" id="XP_075112345.1">
    <property type="nucleotide sequence ID" value="XM_075256244.1"/>
</dbReference>
<dbReference type="Proteomes" id="UP000790787">
    <property type="component" value="Chromosome 6"/>
</dbReference>
<reference evidence="2" key="2">
    <citation type="submission" date="2025-08" db="UniProtKB">
        <authorList>
            <consortium name="RefSeq"/>
        </authorList>
    </citation>
    <scope>IDENTIFICATION</scope>
    <source>
        <tissue evidence="2">Leaf</tissue>
    </source>
</reference>
<organism evidence="1 2">
    <name type="scientific">Nicotiana tabacum</name>
    <name type="common">Common tobacco</name>
    <dbReference type="NCBI Taxonomy" id="4097"/>
    <lineage>
        <taxon>Eukaryota</taxon>
        <taxon>Viridiplantae</taxon>
        <taxon>Streptophyta</taxon>
        <taxon>Embryophyta</taxon>
        <taxon>Tracheophyta</taxon>
        <taxon>Spermatophyta</taxon>
        <taxon>Magnoliopsida</taxon>
        <taxon>eudicotyledons</taxon>
        <taxon>Gunneridae</taxon>
        <taxon>Pentapetalae</taxon>
        <taxon>asterids</taxon>
        <taxon>lamiids</taxon>
        <taxon>Solanales</taxon>
        <taxon>Solanaceae</taxon>
        <taxon>Nicotianoideae</taxon>
        <taxon>Nicotianeae</taxon>
        <taxon>Nicotiana</taxon>
    </lineage>
</organism>
<keyword evidence="1" id="KW-1185">Reference proteome</keyword>
<evidence type="ECO:0000313" key="2">
    <source>
        <dbReference type="RefSeq" id="XP_075112345.1"/>
    </source>
</evidence>
<name>A0AC58US63_TOBAC</name>
<sequence>MGETTFSLVYGAEALIPVEIGELSTRYNQATKESNEEEIQINIDLLEERKETALIRMVAQKQIIKRYYNRKAHLRYFKIGDYVLKKDFQSTKATNIGKLNPNWKGLYKV</sequence>
<accession>A0AC58US63</accession>